<feature type="compositionally biased region" description="Pro residues" evidence="1">
    <location>
        <begin position="186"/>
        <end position="196"/>
    </location>
</feature>
<protein>
    <recommendedName>
        <fullName evidence="2">CID domain-containing protein</fullName>
    </recommendedName>
</protein>
<dbReference type="GO" id="GO:0031124">
    <property type="term" value="P:mRNA 3'-end processing"/>
    <property type="evidence" value="ECO:0007669"/>
    <property type="project" value="InterPro"/>
</dbReference>
<feature type="compositionally biased region" description="Low complexity" evidence="1">
    <location>
        <begin position="67"/>
        <end position="79"/>
    </location>
</feature>
<dbReference type="InterPro" id="IPR045154">
    <property type="entry name" value="PCF11-like"/>
</dbReference>
<dbReference type="GO" id="GO:0006369">
    <property type="term" value="P:termination of RNA polymerase II transcription"/>
    <property type="evidence" value="ECO:0007669"/>
    <property type="project" value="InterPro"/>
</dbReference>
<organism evidence="3">
    <name type="scientific">Lichtheimia ramosa</name>
    <dbReference type="NCBI Taxonomy" id="688394"/>
    <lineage>
        <taxon>Eukaryota</taxon>
        <taxon>Fungi</taxon>
        <taxon>Fungi incertae sedis</taxon>
        <taxon>Mucoromycota</taxon>
        <taxon>Mucoromycotina</taxon>
        <taxon>Mucoromycetes</taxon>
        <taxon>Mucorales</taxon>
        <taxon>Lichtheimiaceae</taxon>
        <taxon>Lichtheimia</taxon>
    </lineage>
</organism>
<dbReference type="PROSITE" id="PS51391">
    <property type="entry name" value="CID"/>
    <property type="match status" value="1"/>
</dbReference>
<evidence type="ECO:0000259" key="2">
    <source>
        <dbReference type="PROSITE" id="PS51391"/>
    </source>
</evidence>
<gene>
    <name evidence="3" type="ORF">LRAMOSA05374</name>
</gene>
<dbReference type="Gene3D" id="1.25.40.90">
    <property type="match status" value="1"/>
</dbReference>
<feature type="region of interest" description="Disordered" evidence="1">
    <location>
        <begin position="51"/>
        <end position="135"/>
    </location>
</feature>
<dbReference type="InterPro" id="IPR006569">
    <property type="entry name" value="CID_dom"/>
</dbReference>
<accession>A0A077X026</accession>
<name>A0A077X026_9FUNG</name>
<feature type="region of interest" description="Disordered" evidence="1">
    <location>
        <begin position="243"/>
        <end position="271"/>
    </location>
</feature>
<evidence type="ECO:0000256" key="1">
    <source>
        <dbReference type="SAM" id="MobiDB-lite"/>
    </source>
</evidence>
<dbReference type="PANTHER" id="PTHR15921">
    <property type="entry name" value="PRE-MRNA CLEAVAGE COMPLEX II"/>
    <property type="match status" value="1"/>
</dbReference>
<feature type="domain" description="CID" evidence="2">
    <location>
        <begin position="1"/>
        <end position="49"/>
    </location>
</feature>
<dbReference type="GO" id="GO:0005737">
    <property type="term" value="C:cytoplasm"/>
    <property type="evidence" value="ECO:0007669"/>
    <property type="project" value="TreeGrafter"/>
</dbReference>
<dbReference type="OrthoDB" id="2129491at2759"/>
<dbReference type="GO" id="GO:0005849">
    <property type="term" value="C:mRNA cleavage factor complex"/>
    <property type="evidence" value="ECO:0007669"/>
    <property type="project" value="TreeGrafter"/>
</dbReference>
<dbReference type="Pfam" id="PF23228">
    <property type="entry name" value="zf_PCFS4"/>
    <property type="match status" value="1"/>
</dbReference>
<feature type="region of interest" description="Disordered" evidence="1">
    <location>
        <begin position="179"/>
        <end position="222"/>
    </location>
</feature>
<feature type="compositionally biased region" description="Polar residues" evidence="1">
    <location>
        <begin position="113"/>
        <end position="130"/>
    </location>
</feature>
<reference evidence="3" key="1">
    <citation type="journal article" date="2014" name="Genome Announc.">
        <title>De novo whole-genome sequence and genome annotation of Lichtheimia ramosa.</title>
        <authorList>
            <person name="Linde J."/>
            <person name="Schwartze V."/>
            <person name="Binder U."/>
            <person name="Lass-Florl C."/>
            <person name="Voigt K."/>
            <person name="Horn F."/>
        </authorList>
    </citation>
    <scope>NUCLEOTIDE SEQUENCE</scope>
    <source>
        <strain evidence="3">JMRC FSU:6197</strain>
    </source>
</reference>
<dbReference type="EMBL" id="LK023379">
    <property type="protein sequence ID" value="CDS13196.1"/>
    <property type="molecule type" value="Genomic_DNA"/>
</dbReference>
<dbReference type="PANTHER" id="PTHR15921:SF3">
    <property type="entry name" value="PRE-MRNA CLEAVAGE COMPLEX 2 PROTEIN PCF11"/>
    <property type="match status" value="1"/>
</dbReference>
<sequence>MDAYTLTDAQTRRSFERLLQTWKNGLPNGHPVFSRHVIESIERPVNYMRERQGAQPMHQSPRPNPSLPQQQQQQQQQRNQHIHVNPHFVPASRDPRTRPDYPNRQQQQQQQQSTFNMAPSPSTKQDSPTTQRKEGAQPLSQLFSQIQAILPGLPATQAASFQHQIDQIMSAPPAQTGRLAYASTSAPPPTSIPPPAAAAQAPSHMTESKGTPPMGFPTSEPPKAPAINTTQLLQGLTSLGILQGGNAVSTPPMAQESVSTPTPPPPPSAGIRLESKDLQIARPGAVEVLYSGLPLQCKQCGFRYPKTEQGQSKMDAHLDSHFRQNRRMKERVKRGLSRSWFVTEDEWISGAGGELASHQAPTFLNDSTSSAHPHGHVGSPSAQAGSETLGPDSQVVVMPDENNRKPCPICGERFVDFWNDDEEEWMYKNAVLVNNTIYHATCHADAVKSGTLMSDGDALMMGDQGVKRKHESYDEGAMKIPRTDLAYDVK</sequence>
<feature type="region of interest" description="Disordered" evidence="1">
    <location>
        <begin position="361"/>
        <end position="389"/>
    </location>
</feature>
<dbReference type="InterPro" id="IPR008942">
    <property type="entry name" value="ENTH_VHS"/>
</dbReference>
<proteinExistence type="predicted"/>
<dbReference type="GO" id="GO:0003729">
    <property type="term" value="F:mRNA binding"/>
    <property type="evidence" value="ECO:0007669"/>
    <property type="project" value="InterPro"/>
</dbReference>
<dbReference type="AlphaFoldDB" id="A0A077X026"/>
<evidence type="ECO:0000313" key="3">
    <source>
        <dbReference type="EMBL" id="CDS13196.1"/>
    </source>
</evidence>
<dbReference type="InterPro" id="IPR057242">
    <property type="entry name" value="PCFS4-like"/>
</dbReference>
<feature type="compositionally biased region" description="Polar residues" evidence="1">
    <location>
        <begin position="361"/>
        <end position="371"/>
    </location>
</feature>
<dbReference type="GO" id="GO:0000993">
    <property type="term" value="F:RNA polymerase II complex binding"/>
    <property type="evidence" value="ECO:0007669"/>
    <property type="project" value="InterPro"/>
</dbReference>